<dbReference type="AlphaFoldDB" id="A0A1I7FYU2"/>
<dbReference type="GO" id="GO:0015104">
    <property type="term" value="F:antimonite transmembrane transporter activity"/>
    <property type="evidence" value="ECO:0007669"/>
    <property type="project" value="TreeGrafter"/>
</dbReference>
<feature type="transmembrane region" description="Helical" evidence="8">
    <location>
        <begin position="67"/>
        <end position="87"/>
    </location>
</feature>
<keyword evidence="5 8" id="KW-0812">Transmembrane</keyword>
<accession>A0A1I7FYU2</accession>
<feature type="transmembrane region" description="Helical" evidence="8">
    <location>
        <begin position="287"/>
        <end position="310"/>
    </location>
</feature>
<keyword evidence="7 8" id="KW-0472">Membrane</keyword>
<dbReference type="GO" id="GO:0005886">
    <property type="term" value="C:plasma membrane"/>
    <property type="evidence" value="ECO:0007669"/>
    <property type="project" value="UniProtKB-SubCell"/>
</dbReference>
<name>A0A1I7FYU2_9GAMM</name>
<evidence type="ECO:0000256" key="6">
    <source>
        <dbReference type="ARBA" id="ARBA00022989"/>
    </source>
</evidence>
<dbReference type="Proteomes" id="UP000198693">
    <property type="component" value="Unassembled WGS sequence"/>
</dbReference>
<evidence type="ECO:0000256" key="8">
    <source>
        <dbReference type="SAM" id="Phobius"/>
    </source>
</evidence>
<proteinExistence type="inferred from homology"/>
<gene>
    <name evidence="9" type="ORF">SAMN04487955_102109</name>
</gene>
<feature type="transmembrane region" description="Helical" evidence="8">
    <location>
        <begin position="193"/>
        <end position="214"/>
    </location>
</feature>
<evidence type="ECO:0000256" key="1">
    <source>
        <dbReference type="ARBA" id="ARBA00004651"/>
    </source>
</evidence>
<sequence length="320" mass="35051">MRDRLEQYQGVCYLTVIFAGLMAGAYLPGIAERLAPWLWPLLGVLLYVTFTQLPLTRLRARLVSPRFLVAAVLGNFVIIPLIVWGLVQTLPDNPGLRLGVMMVLLLPCTDWFISFTHLGRGDAALAVAFTPLSLLLQIVLLPAYLVTFLGHEALVGLFRRELLLAFGGLILLPLTAALITGIWVRRAPRRNALIARLGDLPIPLLALVLFVVAAGQVNEVAGSLGLLVWLLPVFVAFLVAAVLLSWLMAWGFRLSVVQGRVLAFSFGSRNSFVVLPLALALPAGLEVAVMVVVFQSLVELFGMLIFLWLVPNRLFPDKAE</sequence>
<dbReference type="GO" id="GO:0015105">
    <property type="term" value="F:arsenite transmembrane transporter activity"/>
    <property type="evidence" value="ECO:0007669"/>
    <property type="project" value="TreeGrafter"/>
</dbReference>
<comment type="similarity">
    <text evidence="2">Belongs to the arsenical resistance-3 (ACR3) (TC 2.A.59) family.</text>
</comment>
<protein>
    <submittedName>
        <fullName evidence="9">Arsenite efflux pump ArsB, ACR3 family</fullName>
    </submittedName>
</protein>
<evidence type="ECO:0000256" key="4">
    <source>
        <dbReference type="ARBA" id="ARBA00022475"/>
    </source>
</evidence>
<dbReference type="GO" id="GO:0015297">
    <property type="term" value="F:antiporter activity"/>
    <property type="evidence" value="ECO:0007669"/>
    <property type="project" value="InterPro"/>
</dbReference>
<evidence type="ECO:0000256" key="7">
    <source>
        <dbReference type="ARBA" id="ARBA00023136"/>
    </source>
</evidence>
<reference evidence="10" key="1">
    <citation type="submission" date="2016-10" db="EMBL/GenBank/DDBJ databases">
        <authorList>
            <person name="Varghese N."/>
            <person name="Submissions S."/>
        </authorList>
    </citation>
    <scope>NUCLEOTIDE SEQUENCE [LARGE SCALE GENOMIC DNA]</scope>
    <source>
        <strain evidence="10">CGMCC 1.6981</strain>
    </source>
</reference>
<feature type="transmembrane region" description="Helical" evidence="8">
    <location>
        <begin position="261"/>
        <end position="281"/>
    </location>
</feature>
<feature type="transmembrane region" description="Helical" evidence="8">
    <location>
        <begin position="162"/>
        <end position="184"/>
    </location>
</feature>
<evidence type="ECO:0000256" key="3">
    <source>
        <dbReference type="ARBA" id="ARBA00022448"/>
    </source>
</evidence>
<keyword evidence="3" id="KW-0813">Transport</keyword>
<feature type="transmembrane region" description="Helical" evidence="8">
    <location>
        <begin position="125"/>
        <end position="150"/>
    </location>
</feature>
<dbReference type="RefSeq" id="WP_089792896.1">
    <property type="nucleotide sequence ID" value="NZ_FPBP01000002.1"/>
</dbReference>
<keyword evidence="10" id="KW-1185">Reference proteome</keyword>
<feature type="transmembrane region" description="Helical" evidence="8">
    <location>
        <begin position="37"/>
        <end position="55"/>
    </location>
</feature>
<dbReference type="EMBL" id="FPBP01000002">
    <property type="protein sequence ID" value="SFU41349.1"/>
    <property type="molecule type" value="Genomic_DNA"/>
</dbReference>
<comment type="subcellular location">
    <subcellularLocation>
        <location evidence="1">Cell membrane</location>
        <topology evidence="1">Multi-pass membrane protein</topology>
    </subcellularLocation>
</comment>
<dbReference type="InterPro" id="IPR038770">
    <property type="entry name" value="Na+/solute_symporter_sf"/>
</dbReference>
<dbReference type="InterPro" id="IPR004706">
    <property type="entry name" value="Arsenical-R_Acr3"/>
</dbReference>
<evidence type="ECO:0000313" key="10">
    <source>
        <dbReference type="Proteomes" id="UP000198693"/>
    </source>
</evidence>
<evidence type="ECO:0000256" key="2">
    <source>
        <dbReference type="ARBA" id="ARBA00010110"/>
    </source>
</evidence>
<organism evidence="9 10">
    <name type="scientific">Halomonas korlensis</name>
    <dbReference type="NCBI Taxonomy" id="463301"/>
    <lineage>
        <taxon>Bacteria</taxon>
        <taxon>Pseudomonadati</taxon>
        <taxon>Pseudomonadota</taxon>
        <taxon>Gammaproteobacteria</taxon>
        <taxon>Oceanospirillales</taxon>
        <taxon>Halomonadaceae</taxon>
        <taxon>Halomonas</taxon>
    </lineage>
</organism>
<dbReference type="STRING" id="463301.SAMN04487955_102109"/>
<dbReference type="Gene3D" id="1.20.1530.20">
    <property type="match status" value="1"/>
</dbReference>
<dbReference type="InterPro" id="IPR002657">
    <property type="entry name" value="BilAc:Na_symport/Acr3"/>
</dbReference>
<dbReference type="PANTHER" id="PTHR43057">
    <property type="entry name" value="ARSENITE EFFLUX TRANSPORTER"/>
    <property type="match status" value="1"/>
</dbReference>
<keyword evidence="6 8" id="KW-1133">Transmembrane helix</keyword>
<dbReference type="Pfam" id="PF01758">
    <property type="entry name" value="SBF"/>
    <property type="match status" value="1"/>
</dbReference>
<dbReference type="PANTHER" id="PTHR43057:SF1">
    <property type="entry name" value="ARSENICAL-RESISTANCE PROTEIN 3"/>
    <property type="match status" value="1"/>
</dbReference>
<evidence type="ECO:0000256" key="5">
    <source>
        <dbReference type="ARBA" id="ARBA00022692"/>
    </source>
</evidence>
<feature type="transmembrane region" description="Helical" evidence="8">
    <location>
        <begin position="12"/>
        <end position="31"/>
    </location>
</feature>
<feature type="transmembrane region" description="Helical" evidence="8">
    <location>
        <begin position="99"/>
        <end position="118"/>
    </location>
</feature>
<dbReference type="OrthoDB" id="3254016at2"/>
<keyword evidence="4" id="KW-1003">Cell membrane</keyword>
<evidence type="ECO:0000313" key="9">
    <source>
        <dbReference type="EMBL" id="SFU41349.1"/>
    </source>
</evidence>
<feature type="transmembrane region" description="Helical" evidence="8">
    <location>
        <begin position="226"/>
        <end position="249"/>
    </location>
</feature>